<comment type="caution">
    <text evidence="1">The sequence shown here is derived from an EMBL/GenBank/DDBJ whole genome shotgun (WGS) entry which is preliminary data.</text>
</comment>
<dbReference type="EMBL" id="PSYR01000001">
    <property type="protein sequence ID" value="RCN58843.1"/>
    <property type="molecule type" value="Genomic_DNA"/>
</dbReference>
<protein>
    <submittedName>
        <fullName evidence="1">Uncharacterized protein</fullName>
    </submittedName>
</protein>
<name>A0A1C2FYL8_9GAMM</name>
<proteinExistence type="predicted"/>
<reference evidence="1 2" key="1">
    <citation type="submission" date="2018-02" db="EMBL/GenBank/DDBJ databases">
        <title>Insights into the biology of acidophilic members of the Acidiferrobacteraceae family derived from comparative genomic analyses.</title>
        <authorList>
            <person name="Issotta F."/>
            <person name="Thyssen C."/>
            <person name="Mena C."/>
            <person name="Moya A."/>
            <person name="Bellenberg S."/>
            <person name="Sproer C."/>
            <person name="Covarrubias P.C."/>
            <person name="Sand W."/>
            <person name="Quatrini R."/>
            <person name="Vera M."/>
        </authorList>
    </citation>
    <scope>NUCLEOTIDE SEQUENCE [LARGE SCALE GENOMIC DNA]</scope>
    <source>
        <strain evidence="2">m-1</strain>
    </source>
</reference>
<dbReference type="Proteomes" id="UP000253250">
    <property type="component" value="Unassembled WGS sequence"/>
</dbReference>
<organism evidence="1 2">
    <name type="scientific">Acidiferrobacter thiooxydans</name>
    <dbReference type="NCBI Taxonomy" id="163359"/>
    <lineage>
        <taxon>Bacteria</taxon>
        <taxon>Pseudomonadati</taxon>
        <taxon>Pseudomonadota</taxon>
        <taxon>Gammaproteobacteria</taxon>
        <taxon>Acidiferrobacterales</taxon>
        <taxon>Acidiferrobacteraceae</taxon>
        <taxon>Acidiferrobacter</taxon>
    </lineage>
</organism>
<dbReference type="AlphaFoldDB" id="A0A1C2FYL8"/>
<accession>A0A1C2FYL8</accession>
<sequence>MGHPCPEVRFLKKLLLAALTASVLRGTVCAHERAVWNIDDNVSAAYRLTDLLYVEPSDTCALAVCTNAPPSRYFDRESGFINGLHASLTGLFLGDRMYARLAYDRASGNVRYQGYAQNGTAISNGVSGAIISDYGIRLGAAFPDGAVMAVPFIEYGHHAWQRLIGVGTRYAYEEDYHHDYVALGALIQVAFTRHLIGSVYAAAGQTLNPAIAVAALGFSQGLGTAPLVKAGASLDLRLSRWLGLYAAVRYTRFSYGQSAPQESGNLVIMEPQSDTVIADYEGGLRVFF</sequence>
<evidence type="ECO:0000313" key="2">
    <source>
        <dbReference type="Proteomes" id="UP000253250"/>
    </source>
</evidence>
<gene>
    <name evidence="1" type="ORF">C4900_03535</name>
</gene>
<dbReference type="STRING" id="163359.A9R16_02605"/>
<keyword evidence="2" id="KW-1185">Reference proteome</keyword>
<evidence type="ECO:0000313" key="1">
    <source>
        <dbReference type="EMBL" id="RCN58843.1"/>
    </source>
</evidence>